<dbReference type="RefSeq" id="WP_281462218.1">
    <property type="nucleotide sequence ID" value="NZ_JASBAN010000001.1"/>
</dbReference>
<protein>
    <recommendedName>
        <fullName evidence="4">Transmembrane protein</fullName>
    </recommendedName>
</protein>
<evidence type="ECO:0000256" key="1">
    <source>
        <dbReference type="SAM" id="Phobius"/>
    </source>
</evidence>
<proteinExistence type="predicted"/>
<comment type="caution">
    <text evidence="2">The sequence shown here is derived from an EMBL/GenBank/DDBJ whole genome shotgun (WGS) entry which is preliminary data.</text>
</comment>
<dbReference type="Proteomes" id="UP001431775">
    <property type="component" value="Unassembled WGS sequence"/>
</dbReference>
<gene>
    <name evidence="2" type="ORF">QJV33_04650</name>
</gene>
<sequence length="134" mass="14978">MTRKQCLSLVHRIAGGIALMILLVFWFSTVLSELIGDINNIKMVKYLIPYGFIILIPALMVVGGTGFTMAGKSDHPMLQSEKKSMPFITLNGLVVLIPCAFYLRYLAIHEQFDLVFILIQLVELIVGGARIFAY</sequence>
<keyword evidence="3" id="KW-1185">Reference proteome</keyword>
<feature type="transmembrane region" description="Helical" evidence="1">
    <location>
        <begin position="88"/>
        <end position="108"/>
    </location>
</feature>
<keyword evidence="1" id="KW-0812">Transmembrane</keyword>
<evidence type="ECO:0000313" key="3">
    <source>
        <dbReference type="Proteomes" id="UP001431775"/>
    </source>
</evidence>
<name>A0ABT6Q734_9PROT</name>
<evidence type="ECO:0008006" key="4">
    <source>
        <dbReference type="Google" id="ProtNLM"/>
    </source>
</evidence>
<keyword evidence="1" id="KW-1133">Transmembrane helix</keyword>
<feature type="transmembrane region" description="Helical" evidence="1">
    <location>
        <begin position="47"/>
        <end position="67"/>
    </location>
</feature>
<feature type="transmembrane region" description="Helical" evidence="1">
    <location>
        <begin position="114"/>
        <end position="133"/>
    </location>
</feature>
<organism evidence="2 3">
    <name type="scientific">Commensalibacter nepenthis</name>
    <dbReference type="NCBI Taxonomy" id="3043872"/>
    <lineage>
        <taxon>Bacteria</taxon>
        <taxon>Pseudomonadati</taxon>
        <taxon>Pseudomonadota</taxon>
        <taxon>Alphaproteobacteria</taxon>
        <taxon>Acetobacterales</taxon>
        <taxon>Acetobacteraceae</taxon>
    </lineage>
</organism>
<dbReference type="EMBL" id="JASBAN010000001">
    <property type="protein sequence ID" value="MDI2112582.1"/>
    <property type="molecule type" value="Genomic_DNA"/>
</dbReference>
<reference evidence="2" key="1">
    <citation type="submission" date="2023-05" db="EMBL/GenBank/DDBJ databases">
        <title>Whole genome sequence of Commensalibacter sp.</title>
        <authorList>
            <person name="Charoenyingcharoen P."/>
            <person name="Yukphan P."/>
        </authorList>
    </citation>
    <scope>NUCLEOTIDE SEQUENCE</scope>
    <source>
        <strain evidence="2">TBRC 10068</strain>
    </source>
</reference>
<accession>A0ABT6Q734</accession>
<keyword evidence="1" id="KW-0472">Membrane</keyword>
<feature type="transmembrane region" description="Helical" evidence="1">
    <location>
        <begin position="9"/>
        <end position="27"/>
    </location>
</feature>
<evidence type="ECO:0000313" key="2">
    <source>
        <dbReference type="EMBL" id="MDI2112582.1"/>
    </source>
</evidence>